<feature type="compositionally biased region" description="Acidic residues" evidence="5">
    <location>
        <begin position="187"/>
        <end position="199"/>
    </location>
</feature>
<accession>A0AAV8SQ23</accession>
<keyword evidence="1" id="KW-0805">Transcription regulation</keyword>
<keyword evidence="4" id="KW-0539">Nucleus</keyword>
<evidence type="ECO:0000256" key="2">
    <source>
        <dbReference type="ARBA" id="ARBA00023125"/>
    </source>
</evidence>
<keyword evidence="3" id="KW-0804">Transcription</keyword>
<feature type="domain" description="NAC" evidence="6">
    <location>
        <begin position="29"/>
        <end position="180"/>
    </location>
</feature>
<protein>
    <recommendedName>
        <fullName evidence="6">NAC domain-containing protein</fullName>
    </recommendedName>
</protein>
<organism evidence="7 8">
    <name type="scientific">Erythroxylum novogranatense</name>
    <dbReference type="NCBI Taxonomy" id="1862640"/>
    <lineage>
        <taxon>Eukaryota</taxon>
        <taxon>Viridiplantae</taxon>
        <taxon>Streptophyta</taxon>
        <taxon>Embryophyta</taxon>
        <taxon>Tracheophyta</taxon>
        <taxon>Spermatophyta</taxon>
        <taxon>Magnoliopsida</taxon>
        <taxon>eudicotyledons</taxon>
        <taxon>Gunneridae</taxon>
        <taxon>Pentapetalae</taxon>
        <taxon>rosids</taxon>
        <taxon>fabids</taxon>
        <taxon>Malpighiales</taxon>
        <taxon>Erythroxylaceae</taxon>
        <taxon>Erythroxylum</taxon>
    </lineage>
</organism>
<dbReference type="Proteomes" id="UP001159364">
    <property type="component" value="Linkage Group LG09"/>
</dbReference>
<evidence type="ECO:0000256" key="4">
    <source>
        <dbReference type="ARBA" id="ARBA00023242"/>
    </source>
</evidence>
<comment type="caution">
    <text evidence="7">The sequence shown here is derived from an EMBL/GenBank/DDBJ whole genome shotgun (WGS) entry which is preliminary data.</text>
</comment>
<dbReference type="InterPro" id="IPR003441">
    <property type="entry name" value="NAC-dom"/>
</dbReference>
<evidence type="ECO:0000259" key="6">
    <source>
        <dbReference type="PROSITE" id="PS51005"/>
    </source>
</evidence>
<dbReference type="AlphaFoldDB" id="A0AAV8SQ23"/>
<gene>
    <name evidence="7" type="ORF">K2173_001997</name>
</gene>
<dbReference type="SUPFAM" id="SSF101941">
    <property type="entry name" value="NAC domain"/>
    <property type="match status" value="1"/>
</dbReference>
<proteinExistence type="predicted"/>
<dbReference type="InterPro" id="IPR036093">
    <property type="entry name" value="NAC_dom_sf"/>
</dbReference>
<feature type="region of interest" description="Disordered" evidence="5">
    <location>
        <begin position="183"/>
        <end position="207"/>
    </location>
</feature>
<reference evidence="7 8" key="1">
    <citation type="submission" date="2021-09" db="EMBL/GenBank/DDBJ databases">
        <title>Genomic insights and catalytic innovation underlie evolution of tropane alkaloids biosynthesis.</title>
        <authorList>
            <person name="Wang Y.-J."/>
            <person name="Tian T."/>
            <person name="Huang J.-P."/>
            <person name="Huang S.-X."/>
        </authorList>
    </citation>
    <scope>NUCLEOTIDE SEQUENCE [LARGE SCALE GENOMIC DNA]</scope>
    <source>
        <strain evidence="7">KIB-2018</strain>
        <tissue evidence="7">Leaf</tissue>
    </source>
</reference>
<evidence type="ECO:0000256" key="3">
    <source>
        <dbReference type="ARBA" id="ARBA00023163"/>
    </source>
</evidence>
<dbReference type="PROSITE" id="PS51005">
    <property type="entry name" value="NAC"/>
    <property type="match status" value="1"/>
</dbReference>
<name>A0AAV8SQ23_9ROSI</name>
<evidence type="ECO:0000256" key="5">
    <source>
        <dbReference type="SAM" id="MobiDB-lite"/>
    </source>
</evidence>
<dbReference type="GO" id="GO:0003677">
    <property type="term" value="F:DNA binding"/>
    <property type="evidence" value="ECO:0007669"/>
    <property type="project" value="UniProtKB-KW"/>
</dbReference>
<evidence type="ECO:0000313" key="8">
    <source>
        <dbReference type="Proteomes" id="UP001159364"/>
    </source>
</evidence>
<evidence type="ECO:0000256" key="1">
    <source>
        <dbReference type="ARBA" id="ARBA00023015"/>
    </source>
</evidence>
<dbReference type="Pfam" id="PF02365">
    <property type="entry name" value="NAM"/>
    <property type="match status" value="1"/>
</dbReference>
<dbReference type="GO" id="GO:0006355">
    <property type="term" value="P:regulation of DNA-templated transcription"/>
    <property type="evidence" value="ECO:0007669"/>
    <property type="project" value="InterPro"/>
</dbReference>
<dbReference type="Gene3D" id="2.170.150.80">
    <property type="entry name" value="NAC domain"/>
    <property type="match status" value="1"/>
</dbReference>
<keyword evidence="2" id="KW-0238">DNA-binding</keyword>
<keyword evidence="8" id="KW-1185">Reference proteome</keyword>
<sequence>MENNSLLSNSIINRSNMSNDYTGQYLRKLPPGYRWLPTDEELVDFLCKKVNIIPMPFHRIHEVDLYRFHPQELTDMYKRVREHDWFFFTSRSRYRLPGGYRPAGDGYWISTGIDMSIPRYRAIPVGYRKSLNYYEGKHPNVAKTKWKMHEYTLLAPSSSTTAGEDQTKMKDWVLCRIYKSRCKSNQDEDQHEEILEEEVDQPRRRST</sequence>
<dbReference type="PANTHER" id="PTHR31719:SF94">
    <property type="entry name" value="PROTEIN ATAF2"/>
    <property type="match status" value="1"/>
</dbReference>
<evidence type="ECO:0000313" key="7">
    <source>
        <dbReference type="EMBL" id="KAJ8754099.1"/>
    </source>
</evidence>
<dbReference type="EMBL" id="JAIWQS010000009">
    <property type="protein sequence ID" value="KAJ8754099.1"/>
    <property type="molecule type" value="Genomic_DNA"/>
</dbReference>
<dbReference type="PANTHER" id="PTHR31719">
    <property type="entry name" value="NAC TRANSCRIPTION FACTOR 56"/>
    <property type="match status" value="1"/>
</dbReference>